<keyword evidence="6" id="KW-1185">Reference proteome</keyword>
<evidence type="ECO:0000259" key="4">
    <source>
        <dbReference type="Pfam" id="PF01103"/>
    </source>
</evidence>
<evidence type="ECO:0000256" key="2">
    <source>
        <dbReference type="ARBA" id="ARBA00023136"/>
    </source>
</evidence>
<dbReference type="EMBL" id="JAPDPJ010000079">
    <property type="protein sequence ID" value="MCW3789048.1"/>
    <property type="molecule type" value="Genomic_DNA"/>
</dbReference>
<evidence type="ECO:0000256" key="1">
    <source>
        <dbReference type="ARBA" id="ARBA00004370"/>
    </source>
</evidence>
<dbReference type="InterPro" id="IPR000184">
    <property type="entry name" value="Bac_surfAg_D15"/>
</dbReference>
<keyword evidence="3" id="KW-0732">Signal</keyword>
<name>A0AAE3SIB7_9BACT</name>
<dbReference type="AlphaFoldDB" id="A0AAE3SIB7"/>
<protein>
    <submittedName>
        <fullName evidence="5">BamA/TamA family outer membrane protein</fullName>
    </submittedName>
</protein>
<dbReference type="Gene3D" id="2.40.160.50">
    <property type="entry name" value="membrane protein fhac: a member of the omp85/tpsb transporter family"/>
    <property type="match status" value="1"/>
</dbReference>
<gene>
    <name evidence="5" type="ORF">OM075_21450</name>
</gene>
<proteinExistence type="predicted"/>
<sequence>MYRSLLLLCITILGFSITKAQTESSGKYSSTTPTSSSSLVNGITSLTEWGMDLITIEKENSTFFFLPVVGYENRTGLSVGLLPSWRFYLGGKEEGDGYFRPSNISVSCEFSTSGMYEFYTSSKFYTKNNWYFRTKWMIQYMPDQFYEVGNISNKDIYSEIEENKLEFTGRIMKVVNQKWFLGLNYDFGSYKVKNIDGDVFNEEVPGYQQAWITGIGPSVTYDNRNSVVYPVKGVFLESSYLKYLPSIGDYDFSTFKLDVRTYVGLGAKERVLAFQSVIKSTLGDVPFYRLSEIGGKRLFRGISRPYKYLDNQSAYIQAAFRSKLWWRFGCEVFTGVGNVFEKFDSDMFTKVHVMGGAGLRLRVLENEKLSFRIDYGMTNRGDSGVFFTLGEAF</sequence>
<reference evidence="5" key="1">
    <citation type="submission" date="2022-10" db="EMBL/GenBank/DDBJ databases">
        <authorList>
            <person name="Yu W.X."/>
        </authorList>
    </citation>
    <scope>NUCLEOTIDE SEQUENCE</scope>
    <source>
        <strain evidence="5">AAT</strain>
    </source>
</reference>
<evidence type="ECO:0000313" key="6">
    <source>
        <dbReference type="Proteomes" id="UP001209229"/>
    </source>
</evidence>
<feature type="chain" id="PRO_5042233738" evidence="3">
    <location>
        <begin position="21"/>
        <end position="393"/>
    </location>
</feature>
<comment type="subcellular location">
    <subcellularLocation>
        <location evidence="1">Membrane</location>
    </subcellularLocation>
</comment>
<evidence type="ECO:0000313" key="5">
    <source>
        <dbReference type="EMBL" id="MCW3789048.1"/>
    </source>
</evidence>
<dbReference type="RefSeq" id="WP_301192604.1">
    <property type="nucleotide sequence ID" value="NZ_JAPDPJ010000079.1"/>
</dbReference>
<accession>A0AAE3SIB7</accession>
<keyword evidence="2" id="KW-0472">Membrane</keyword>
<feature type="signal peptide" evidence="3">
    <location>
        <begin position="1"/>
        <end position="20"/>
    </location>
</feature>
<evidence type="ECO:0000256" key="3">
    <source>
        <dbReference type="SAM" id="SignalP"/>
    </source>
</evidence>
<organism evidence="5 6">
    <name type="scientific">Plebeiibacterium sediminum</name>
    <dbReference type="NCBI Taxonomy" id="2992112"/>
    <lineage>
        <taxon>Bacteria</taxon>
        <taxon>Pseudomonadati</taxon>
        <taxon>Bacteroidota</taxon>
        <taxon>Bacteroidia</taxon>
        <taxon>Marinilabiliales</taxon>
        <taxon>Marinilabiliaceae</taxon>
        <taxon>Plebeiibacterium</taxon>
    </lineage>
</organism>
<feature type="domain" description="Bacterial surface antigen (D15)" evidence="4">
    <location>
        <begin position="105"/>
        <end position="393"/>
    </location>
</feature>
<dbReference type="GO" id="GO:0019867">
    <property type="term" value="C:outer membrane"/>
    <property type="evidence" value="ECO:0007669"/>
    <property type="project" value="InterPro"/>
</dbReference>
<dbReference type="Pfam" id="PF01103">
    <property type="entry name" value="Omp85"/>
    <property type="match status" value="1"/>
</dbReference>
<comment type="caution">
    <text evidence="5">The sequence shown here is derived from an EMBL/GenBank/DDBJ whole genome shotgun (WGS) entry which is preliminary data.</text>
</comment>
<dbReference type="Proteomes" id="UP001209229">
    <property type="component" value="Unassembled WGS sequence"/>
</dbReference>